<gene>
    <name evidence="2" type="ORF">FD24_GL000962</name>
</gene>
<dbReference type="GeneID" id="49394938"/>
<dbReference type="EMBL" id="AZCU01000015">
    <property type="protein sequence ID" value="KRK23536.1"/>
    <property type="molecule type" value="Genomic_DNA"/>
</dbReference>
<dbReference type="AlphaFoldDB" id="A0A837R9D0"/>
<comment type="caution">
    <text evidence="2">The sequence shown here is derived from an EMBL/GenBank/DDBJ whole genome shotgun (WGS) entry which is preliminary data.</text>
</comment>
<reference evidence="2 3" key="1">
    <citation type="journal article" date="2015" name="Genome Announc.">
        <title>Expanding the biotechnology potential of lactobacilli through comparative genomics of 213 strains and associated genera.</title>
        <authorList>
            <person name="Sun Z."/>
            <person name="Harris H.M."/>
            <person name="McCann A."/>
            <person name="Guo C."/>
            <person name="Argimon S."/>
            <person name="Zhang W."/>
            <person name="Yang X."/>
            <person name="Jeffery I.B."/>
            <person name="Cooney J.C."/>
            <person name="Kagawa T.F."/>
            <person name="Liu W."/>
            <person name="Song Y."/>
            <person name="Salvetti E."/>
            <person name="Wrobel A."/>
            <person name="Rasinkangas P."/>
            <person name="Parkhill J."/>
            <person name="Rea M.C."/>
            <person name="O'Sullivan O."/>
            <person name="Ritari J."/>
            <person name="Douillard F.P."/>
            <person name="Paul Ross R."/>
            <person name="Yang R."/>
            <person name="Briner A.E."/>
            <person name="Felis G.E."/>
            <person name="de Vos W.M."/>
            <person name="Barrangou R."/>
            <person name="Klaenhammer T.R."/>
            <person name="Caufield P.W."/>
            <person name="Cui Y."/>
            <person name="Zhang H."/>
            <person name="O'Toole P.W."/>
        </authorList>
    </citation>
    <scope>NUCLEOTIDE SEQUENCE [LARGE SCALE GENOMIC DNA]</scope>
    <source>
        <strain evidence="2 3">DSM 20314</strain>
    </source>
</reference>
<name>A0A837R9D0_LACPE</name>
<protein>
    <recommendedName>
        <fullName evidence="4">Extracellular protein</fullName>
    </recommendedName>
</protein>
<evidence type="ECO:0000313" key="2">
    <source>
        <dbReference type="EMBL" id="KRK23536.1"/>
    </source>
</evidence>
<proteinExistence type="predicted"/>
<feature type="chain" id="PRO_5032474009" description="Extracellular protein" evidence="1">
    <location>
        <begin position="29"/>
        <end position="205"/>
    </location>
</feature>
<feature type="signal peptide" evidence="1">
    <location>
        <begin position="1"/>
        <end position="28"/>
    </location>
</feature>
<evidence type="ECO:0000313" key="3">
    <source>
        <dbReference type="Proteomes" id="UP000051020"/>
    </source>
</evidence>
<evidence type="ECO:0000256" key="1">
    <source>
        <dbReference type="SAM" id="SignalP"/>
    </source>
</evidence>
<sequence>MRKKEKIVGFLLSSSLCLSLAMPLSVSASHRSVRHRPVTTSLTQNNGNFSRLSKNVQRQVHFTFQVNNNHIRRDRHWNYLIGTDVKINNRSPKTVTFNLNRFTVGGVNLRGKNRLVTIRAHKSTVLRNALTGSEQAYTIPVEEIASHRDLGRVQFNYRGYGKYRTVDLAPMSSIFVPQQRGIRSIGLVFHHAHHKTTLKYVLKKF</sequence>
<accession>A0A837R9D0</accession>
<dbReference type="Proteomes" id="UP000051020">
    <property type="component" value="Unassembled WGS sequence"/>
</dbReference>
<evidence type="ECO:0008006" key="4">
    <source>
        <dbReference type="Google" id="ProtNLM"/>
    </source>
</evidence>
<keyword evidence="1" id="KW-0732">Signal</keyword>
<dbReference type="RefSeq" id="WP_050340318.1">
    <property type="nucleotide sequence ID" value="NZ_AZCU01000015.1"/>
</dbReference>
<organism evidence="2 3">
    <name type="scientific">Lactiplantibacillus pentosus DSM 20314</name>
    <dbReference type="NCBI Taxonomy" id="1423791"/>
    <lineage>
        <taxon>Bacteria</taxon>
        <taxon>Bacillati</taxon>
        <taxon>Bacillota</taxon>
        <taxon>Bacilli</taxon>
        <taxon>Lactobacillales</taxon>
        <taxon>Lactobacillaceae</taxon>
        <taxon>Lactiplantibacillus</taxon>
    </lineage>
</organism>